<organism evidence="3 5">
    <name type="scientific">Jannaschia seohaensis</name>
    <dbReference type="NCBI Taxonomy" id="475081"/>
    <lineage>
        <taxon>Bacteria</taxon>
        <taxon>Pseudomonadati</taxon>
        <taxon>Pseudomonadota</taxon>
        <taxon>Alphaproteobacteria</taxon>
        <taxon>Rhodobacterales</taxon>
        <taxon>Roseobacteraceae</taxon>
        <taxon>Jannaschia</taxon>
    </lineage>
</organism>
<evidence type="ECO:0000313" key="4">
    <source>
        <dbReference type="Proteomes" id="UP000245839"/>
    </source>
</evidence>
<keyword evidence="3" id="KW-0808">Transferase</keyword>
<keyword evidence="3" id="KW-0489">Methyltransferase</keyword>
<dbReference type="EMBL" id="QGDJ01000006">
    <property type="protein sequence ID" value="PWJ17491.1"/>
    <property type="molecule type" value="Genomic_DNA"/>
</dbReference>
<dbReference type="AlphaFoldDB" id="A0A2Y9AZQ4"/>
<evidence type="ECO:0000313" key="2">
    <source>
        <dbReference type="EMBL" id="PWJ17491.1"/>
    </source>
</evidence>
<dbReference type="InterPro" id="IPR041698">
    <property type="entry name" value="Methyltransf_25"/>
</dbReference>
<evidence type="ECO:0000313" key="3">
    <source>
        <dbReference type="EMBL" id="SSA47589.1"/>
    </source>
</evidence>
<dbReference type="SUPFAM" id="SSF53335">
    <property type="entry name" value="S-adenosyl-L-methionine-dependent methyltransferases"/>
    <property type="match status" value="1"/>
</dbReference>
<dbReference type="Pfam" id="PF13649">
    <property type="entry name" value="Methyltransf_25"/>
    <property type="match status" value="1"/>
</dbReference>
<proteinExistence type="predicted"/>
<keyword evidence="4" id="KW-1185">Reference proteome</keyword>
<dbReference type="Proteomes" id="UP000251571">
    <property type="component" value="Unassembled WGS sequence"/>
</dbReference>
<feature type="domain" description="Methyltransferase" evidence="1">
    <location>
        <begin position="47"/>
        <end position="144"/>
    </location>
</feature>
<dbReference type="InterPro" id="IPR050447">
    <property type="entry name" value="Erg6_SMT_methyltransf"/>
</dbReference>
<evidence type="ECO:0000259" key="1">
    <source>
        <dbReference type="Pfam" id="PF13649"/>
    </source>
</evidence>
<gene>
    <name evidence="2" type="ORF">BCF38_106101</name>
    <name evidence="3" type="ORF">SAMN05421539_106101</name>
</gene>
<evidence type="ECO:0000313" key="5">
    <source>
        <dbReference type="Proteomes" id="UP000251571"/>
    </source>
</evidence>
<dbReference type="GO" id="GO:0032259">
    <property type="term" value="P:methylation"/>
    <property type="evidence" value="ECO:0007669"/>
    <property type="project" value="UniProtKB-KW"/>
</dbReference>
<name>A0A2Y9AZQ4_9RHOB</name>
<dbReference type="GO" id="GO:0008168">
    <property type="term" value="F:methyltransferase activity"/>
    <property type="evidence" value="ECO:0007669"/>
    <property type="project" value="UniProtKB-KW"/>
</dbReference>
<dbReference type="Proteomes" id="UP000245839">
    <property type="component" value="Unassembled WGS sequence"/>
</dbReference>
<dbReference type="OrthoDB" id="7657751at2"/>
<dbReference type="RefSeq" id="WP_109564921.1">
    <property type="nucleotide sequence ID" value="NZ_QGDJ01000006.1"/>
</dbReference>
<accession>A0A2Y9AZQ4</accession>
<reference evidence="3 5" key="1">
    <citation type="submission" date="2016-10" db="EMBL/GenBank/DDBJ databases">
        <authorList>
            <person name="Cai Z."/>
        </authorList>
    </citation>
    <scope>NUCLEOTIDE SEQUENCE [LARGE SCALE GENOMIC DNA]</scope>
    <source>
        <strain evidence="3 5">DSM 25227</strain>
    </source>
</reference>
<dbReference type="PANTHER" id="PTHR44068:SF11">
    <property type="entry name" value="GERANYL DIPHOSPHATE 2-C-METHYLTRANSFERASE"/>
    <property type="match status" value="1"/>
</dbReference>
<protein>
    <submittedName>
        <fullName evidence="3">Methyltransferase domain-containing protein</fullName>
    </submittedName>
    <submittedName>
        <fullName evidence="2">Methyltransferase family protein</fullName>
    </submittedName>
</protein>
<dbReference type="PANTHER" id="PTHR44068">
    <property type="entry name" value="ZGC:194242"/>
    <property type="match status" value="1"/>
</dbReference>
<dbReference type="EMBL" id="UETC01000006">
    <property type="protein sequence ID" value="SSA47589.1"/>
    <property type="molecule type" value="Genomic_DNA"/>
</dbReference>
<reference evidence="2 4" key="2">
    <citation type="submission" date="2018-03" db="EMBL/GenBank/DDBJ databases">
        <title>Genomic Encyclopedia of Archaeal and Bacterial Type Strains, Phase II (KMG-II): from individual species to whole genera.</title>
        <authorList>
            <person name="Goeker M."/>
        </authorList>
    </citation>
    <scope>NUCLEOTIDE SEQUENCE [LARGE SCALE GENOMIC DNA]</scope>
    <source>
        <strain evidence="2 4">DSM 25227</strain>
    </source>
</reference>
<sequence>MGGEPFYKAHWIDIGPDRMAAYRDGFAWDDAAAHLYDPAGIAAGHRVVDFGCGPGKVAAVLAQLVGPDGHVEAIDINAAFLDLTRETAMAHGVADRVTTHLNDGSRLPLADRSVDRVTARNAIMYVDDPVATLSEAHRVLKPGGLAHAIDGDWYMMVAEPLDHDDWRAVVKAASHACRHADMGRKLHQAFAMAGFQDIKVKISATADLTGRLMGMIRNMASYAQQSDRIDRERADEVVSQMDRALSEGTYLVVSPQFVVTGRATG</sequence>
<dbReference type="InterPro" id="IPR029063">
    <property type="entry name" value="SAM-dependent_MTases_sf"/>
</dbReference>
<dbReference type="CDD" id="cd02440">
    <property type="entry name" value="AdoMet_MTases"/>
    <property type="match status" value="1"/>
</dbReference>
<dbReference type="Gene3D" id="3.40.50.150">
    <property type="entry name" value="Vaccinia Virus protein VP39"/>
    <property type="match status" value="1"/>
</dbReference>